<gene>
    <name evidence="2" type="primary">tufA</name>
    <name evidence="2" type="ORF">CVS54_02136</name>
</gene>
<dbReference type="Gene3D" id="2.40.30.10">
    <property type="entry name" value="Translation factors"/>
    <property type="match status" value="1"/>
</dbReference>
<dbReference type="EMBL" id="CP031422">
    <property type="protein sequence ID" value="AZS40792.1"/>
    <property type="molecule type" value="Genomic_DNA"/>
</dbReference>
<dbReference type="AlphaFoldDB" id="A0A3Q9J944"/>
<dbReference type="SUPFAM" id="SSF50447">
    <property type="entry name" value="Translation proteins"/>
    <property type="match status" value="1"/>
</dbReference>
<dbReference type="InterPro" id="IPR009000">
    <property type="entry name" value="Transl_B-barrel_sf"/>
</dbReference>
<evidence type="ECO:0000259" key="1">
    <source>
        <dbReference type="Pfam" id="PF03144"/>
    </source>
</evidence>
<reference evidence="2 3" key="1">
    <citation type="submission" date="2018-08" db="EMBL/GenBank/DDBJ databases">
        <title>Microbacterium oxydans strain HG3.</title>
        <authorList>
            <person name="ORTET P."/>
        </authorList>
    </citation>
    <scope>NUCLEOTIDE SEQUENCE [LARGE SCALE GENOMIC DNA]</scope>
    <source>
        <strain evidence="2 3">HG3</strain>
    </source>
</reference>
<dbReference type="KEGG" id="moy:CVS54_02136"/>
<keyword evidence="2" id="KW-0648">Protein biosynthesis</keyword>
<accession>A0A3Q9J944</accession>
<dbReference type="Pfam" id="PF03144">
    <property type="entry name" value="GTP_EFTU_D2"/>
    <property type="match status" value="1"/>
</dbReference>
<dbReference type="Proteomes" id="UP000274841">
    <property type="component" value="Chromosome"/>
</dbReference>
<protein>
    <submittedName>
        <fullName evidence="2">Elongation factor Tu</fullName>
    </submittedName>
</protein>
<feature type="domain" description="Translation elongation factor EFTu-like" evidence="1">
    <location>
        <begin position="51"/>
        <end position="118"/>
    </location>
</feature>
<proteinExistence type="predicted"/>
<dbReference type="PANTHER" id="PTHR43721">
    <property type="entry name" value="ELONGATION FACTOR TU-RELATED"/>
    <property type="match status" value="1"/>
</dbReference>
<dbReference type="InterPro" id="IPR004161">
    <property type="entry name" value="EFTu-like_2"/>
</dbReference>
<dbReference type="GO" id="GO:0003746">
    <property type="term" value="F:translation elongation factor activity"/>
    <property type="evidence" value="ECO:0007669"/>
    <property type="project" value="UniProtKB-KW"/>
</dbReference>
<dbReference type="PANTHER" id="PTHR43721:SF22">
    <property type="entry name" value="ELONGATION FACTOR TU, MITOCHONDRIAL"/>
    <property type="match status" value="1"/>
</dbReference>
<dbReference type="GO" id="GO:0005525">
    <property type="term" value="F:GTP binding"/>
    <property type="evidence" value="ECO:0007669"/>
    <property type="project" value="InterPro"/>
</dbReference>
<evidence type="ECO:0000313" key="3">
    <source>
        <dbReference type="Proteomes" id="UP000274841"/>
    </source>
</evidence>
<evidence type="ECO:0000313" key="2">
    <source>
        <dbReference type="EMBL" id="AZS40792.1"/>
    </source>
</evidence>
<organism evidence="2 3">
    <name type="scientific">Microbacterium oxydans</name>
    <dbReference type="NCBI Taxonomy" id="82380"/>
    <lineage>
        <taxon>Bacteria</taxon>
        <taxon>Bacillati</taxon>
        <taxon>Actinomycetota</taxon>
        <taxon>Actinomycetes</taxon>
        <taxon>Micrococcales</taxon>
        <taxon>Microbacteriaceae</taxon>
        <taxon>Microbacterium</taxon>
    </lineage>
</organism>
<name>A0A3Q9J944_9MICO</name>
<dbReference type="InterPro" id="IPR050055">
    <property type="entry name" value="EF-Tu_GTPase"/>
</dbReference>
<keyword evidence="2" id="KW-0251">Elongation factor</keyword>
<sequence>MLQAYNAAEAARLADLTAGISADTAAPLTVGSEAGAGEVAVEDVFRITGRGLVATGKVSRGVVRVGDAVSVIRDGAALSTTEITGIEMFRKRANEARAGDMVGVLLAGKNDVARGDVIRVFASA</sequence>